<feature type="signal peptide" evidence="1">
    <location>
        <begin position="1"/>
        <end position="23"/>
    </location>
</feature>
<keyword evidence="3" id="KW-1185">Reference proteome</keyword>
<dbReference type="VEuPathDB" id="FungiDB:CLCR_10984"/>
<name>A0A1C1CW11_9EURO</name>
<protein>
    <submittedName>
        <fullName evidence="2">Uncharacterized protein</fullName>
    </submittedName>
</protein>
<evidence type="ECO:0000256" key="1">
    <source>
        <dbReference type="SAM" id="SignalP"/>
    </source>
</evidence>
<comment type="caution">
    <text evidence="2">The sequence shown here is derived from an EMBL/GenBank/DDBJ whole genome shotgun (WGS) entry which is preliminary data.</text>
</comment>
<gene>
    <name evidence="2" type="ORF">CLCR_10984</name>
</gene>
<dbReference type="AlphaFoldDB" id="A0A1C1CW11"/>
<dbReference type="EMBL" id="LGRB01000008">
    <property type="protein sequence ID" value="OCT52727.1"/>
    <property type="molecule type" value="Genomic_DNA"/>
</dbReference>
<accession>A0A1C1CW11</accession>
<evidence type="ECO:0000313" key="3">
    <source>
        <dbReference type="Proteomes" id="UP000094526"/>
    </source>
</evidence>
<evidence type="ECO:0000313" key="2">
    <source>
        <dbReference type="EMBL" id="OCT52727.1"/>
    </source>
</evidence>
<feature type="chain" id="PRO_5008651150" evidence="1">
    <location>
        <begin position="24"/>
        <end position="140"/>
    </location>
</feature>
<dbReference type="Proteomes" id="UP000094526">
    <property type="component" value="Unassembled WGS sequence"/>
</dbReference>
<proteinExistence type="predicted"/>
<keyword evidence="1" id="KW-0732">Signal</keyword>
<organism evidence="2 3">
    <name type="scientific">Cladophialophora carrionii</name>
    <dbReference type="NCBI Taxonomy" id="86049"/>
    <lineage>
        <taxon>Eukaryota</taxon>
        <taxon>Fungi</taxon>
        <taxon>Dikarya</taxon>
        <taxon>Ascomycota</taxon>
        <taxon>Pezizomycotina</taxon>
        <taxon>Eurotiomycetes</taxon>
        <taxon>Chaetothyriomycetidae</taxon>
        <taxon>Chaetothyriales</taxon>
        <taxon>Herpotrichiellaceae</taxon>
        <taxon>Cladophialophora</taxon>
    </lineage>
</organism>
<sequence>MKGVTDSVLLLFLALGPQRLVKADFLSDASVAFASATSAIIHNPADVLDIYSSLTSRYGPVPVDATGSAASEFAPITSLMGAIATDPADGVPNLISNILSEEVLATSILNETLNANDGRVIFRGVAGVLGAAIAALIAEL</sequence>
<reference evidence="3" key="1">
    <citation type="submission" date="2015-07" db="EMBL/GenBank/DDBJ databases">
        <authorList>
            <person name="Teixeira M.M."/>
            <person name="Souza R.C."/>
            <person name="Almeida L.G."/>
            <person name="Vicente V.A."/>
            <person name="de Hoog S."/>
            <person name="Bocca A.L."/>
            <person name="de Almeida S.R."/>
            <person name="Vasconcelos A.T."/>
            <person name="Felipe M.S."/>
        </authorList>
    </citation>
    <scope>NUCLEOTIDE SEQUENCE [LARGE SCALE GENOMIC DNA]</scope>
    <source>
        <strain evidence="3">KSF</strain>
    </source>
</reference>